<dbReference type="GO" id="GO:0005524">
    <property type="term" value="F:ATP binding"/>
    <property type="evidence" value="ECO:0007669"/>
    <property type="project" value="InterPro"/>
</dbReference>
<reference evidence="2 3" key="1">
    <citation type="submission" date="2016-11" db="EMBL/GenBank/DDBJ databases">
        <authorList>
            <person name="Jaros S."/>
            <person name="Januszkiewicz K."/>
            <person name="Wedrychowicz H."/>
        </authorList>
    </citation>
    <scope>NUCLEOTIDE SEQUENCE [LARGE SCALE GENOMIC DNA]</scope>
    <source>
        <strain evidence="2 3">DSM 17918</strain>
    </source>
</reference>
<dbReference type="Pfam" id="PF00005">
    <property type="entry name" value="ABC_tran"/>
    <property type="match status" value="1"/>
</dbReference>
<dbReference type="InterPro" id="IPR003439">
    <property type="entry name" value="ABC_transporter-like_ATP-bd"/>
</dbReference>
<dbReference type="PANTHER" id="PTHR24221">
    <property type="entry name" value="ATP-BINDING CASSETTE SUB-FAMILY B"/>
    <property type="match status" value="1"/>
</dbReference>
<dbReference type="AlphaFoldDB" id="A0A1M4ZZZ4"/>
<evidence type="ECO:0000313" key="2">
    <source>
        <dbReference type="EMBL" id="SHF23216.1"/>
    </source>
</evidence>
<dbReference type="STRING" id="1121256.SAMN02746089_01524"/>
<evidence type="ECO:0000259" key="1">
    <source>
        <dbReference type="Pfam" id="PF00005"/>
    </source>
</evidence>
<proteinExistence type="predicted"/>
<protein>
    <submittedName>
        <fullName evidence="2">ABC transporter</fullName>
    </submittedName>
</protein>
<sequence>MSLDEWRQYFSYVPQDTFIFMGTVYDNIAIAEPQATRDEVIDAAKAAFAHDFIEKLSDGYNTIIGKCGRELSGGERQRIAIARAFLKDAPVLLLDEPTASMDSVAEHQIENALR</sequence>
<feature type="domain" description="ABC transporter" evidence="1">
    <location>
        <begin position="4"/>
        <end position="99"/>
    </location>
</feature>
<dbReference type="InterPro" id="IPR027417">
    <property type="entry name" value="P-loop_NTPase"/>
</dbReference>
<keyword evidence="3" id="KW-1185">Reference proteome</keyword>
<accession>A0A1M4ZZZ4</accession>
<dbReference type="SUPFAM" id="SSF52540">
    <property type="entry name" value="P-loop containing nucleoside triphosphate hydrolases"/>
    <property type="match status" value="1"/>
</dbReference>
<evidence type="ECO:0000313" key="3">
    <source>
        <dbReference type="Proteomes" id="UP000184088"/>
    </source>
</evidence>
<name>A0A1M4ZZZ4_9THEO</name>
<dbReference type="GO" id="GO:0016887">
    <property type="term" value="F:ATP hydrolysis activity"/>
    <property type="evidence" value="ECO:0007669"/>
    <property type="project" value="InterPro"/>
</dbReference>
<dbReference type="GO" id="GO:0042626">
    <property type="term" value="F:ATPase-coupled transmembrane transporter activity"/>
    <property type="evidence" value="ECO:0007669"/>
    <property type="project" value="TreeGrafter"/>
</dbReference>
<dbReference type="EMBL" id="FQVH01000015">
    <property type="protein sequence ID" value="SHF23216.1"/>
    <property type="molecule type" value="Genomic_DNA"/>
</dbReference>
<dbReference type="Proteomes" id="UP000184088">
    <property type="component" value="Unassembled WGS sequence"/>
</dbReference>
<organism evidence="2 3">
    <name type="scientific">Caldanaerobius fijiensis DSM 17918</name>
    <dbReference type="NCBI Taxonomy" id="1121256"/>
    <lineage>
        <taxon>Bacteria</taxon>
        <taxon>Bacillati</taxon>
        <taxon>Bacillota</taxon>
        <taxon>Clostridia</taxon>
        <taxon>Thermoanaerobacterales</taxon>
        <taxon>Thermoanaerobacteraceae</taxon>
        <taxon>Caldanaerobius</taxon>
    </lineage>
</organism>
<dbReference type="Gene3D" id="3.40.50.300">
    <property type="entry name" value="P-loop containing nucleotide triphosphate hydrolases"/>
    <property type="match status" value="1"/>
</dbReference>
<dbReference type="InterPro" id="IPR039421">
    <property type="entry name" value="Type_1_exporter"/>
</dbReference>
<gene>
    <name evidence="2" type="ORF">SAMN02746089_01524</name>
</gene>
<dbReference type="PANTHER" id="PTHR24221:SF654">
    <property type="entry name" value="ATP-BINDING CASSETTE SUB-FAMILY B MEMBER 6"/>
    <property type="match status" value="1"/>
</dbReference>